<evidence type="ECO:0000313" key="1">
    <source>
        <dbReference type="EMBL" id="CAG8559952.1"/>
    </source>
</evidence>
<name>A0A9N9BBB9_9GLOM</name>
<reference evidence="1" key="1">
    <citation type="submission" date="2021-06" db="EMBL/GenBank/DDBJ databases">
        <authorList>
            <person name="Kallberg Y."/>
            <person name="Tangrot J."/>
            <person name="Rosling A."/>
        </authorList>
    </citation>
    <scope>NUCLEOTIDE SEQUENCE</scope>
    <source>
        <strain evidence="1">FL966</strain>
    </source>
</reference>
<dbReference type="Proteomes" id="UP000789759">
    <property type="component" value="Unassembled WGS sequence"/>
</dbReference>
<organism evidence="1 2">
    <name type="scientific">Cetraspora pellucida</name>
    <dbReference type="NCBI Taxonomy" id="1433469"/>
    <lineage>
        <taxon>Eukaryota</taxon>
        <taxon>Fungi</taxon>
        <taxon>Fungi incertae sedis</taxon>
        <taxon>Mucoromycota</taxon>
        <taxon>Glomeromycotina</taxon>
        <taxon>Glomeromycetes</taxon>
        <taxon>Diversisporales</taxon>
        <taxon>Gigasporaceae</taxon>
        <taxon>Cetraspora</taxon>
    </lineage>
</organism>
<sequence>MFYNLKISKKKLSIYNYLNLNKNNTYIYKICPDNSENEPSK</sequence>
<dbReference type="EMBL" id="CAJVQA010002882">
    <property type="protein sequence ID" value="CAG8559952.1"/>
    <property type="molecule type" value="Genomic_DNA"/>
</dbReference>
<evidence type="ECO:0000313" key="2">
    <source>
        <dbReference type="Proteomes" id="UP000789759"/>
    </source>
</evidence>
<proteinExistence type="predicted"/>
<gene>
    <name evidence="1" type="ORF">CPELLU_LOCUS5152</name>
</gene>
<accession>A0A9N9BBB9</accession>
<protein>
    <submittedName>
        <fullName evidence="1">5663_t:CDS:1</fullName>
    </submittedName>
</protein>
<dbReference type="AlphaFoldDB" id="A0A9N9BBB9"/>
<comment type="caution">
    <text evidence="1">The sequence shown here is derived from an EMBL/GenBank/DDBJ whole genome shotgun (WGS) entry which is preliminary data.</text>
</comment>
<keyword evidence="2" id="KW-1185">Reference proteome</keyword>